<organism evidence="1 2">
    <name type="scientific">Botryotinia fuckeliana (strain T4)</name>
    <name type="common">Noble rot fungus</name>
    <name type="synonym">Botrytis cinerea</name>
    <dbReference type="NCBI Taxonomy" id="999810"/>
    <lineage>
        <taxon>Eukaryota</taxon>
        <taxon>Fungi</taxon>
        <taxon>Dikarya</taxon>
        <taxon>Ascomycota</taxon>
        <taxon>Pezizomycotina</taxon>
        <taxon>Leotiomycetes</taxon>
        <taxon>Helotiales</taxon>
        <taxon>Sclerotiniaceae</taxon>
        <taxon>Botrytis</taxon>
    </lineage>
</organism>
<name>G2XTZ0_BOTF4</name>
<accession>G2XTZ0</accession>
<dbReference type="EMBL" id="FQ790267">
    <property type="protein sequence ID" value="CCD43960.1"/>
    <property type="molecule type" value="Genomic_DNA"/>
</dbReference>
<reference evidence="2" key="1">
    <citation type="journal article" date="2011" name="PLoS Genet.">
        <title>Genomic analysis of the necrotrophic fungal pathogens Sclerotinia sclerotiorum and Botrytis cinerea.</title>
        <authorList>
            <person name="Amselem J."/>
            <person name="Cuomo C.A."/>
            <person name="van Kan J.A."/>
            <person name="Viaud M."/>
            <person name="Benito E.P."/>
            <person name="Couloux A."/>
            <person name="Coutinho P.M."/>
            <person name="de Vries R.P."/>
            <person name="Dyer P.S."/>
            <person name="Fillinger S."/>
            <person name="Fournier E."/>
            <person name="Gout L."/>
            <person name="Hahn M."/>
            <person name="Kohn L."/>
            <person name="Lapalu N."/>
            <person name="Plummer K.M."/>
            <person name="Pradier J.M."/>
            <person name="Quevillon E."/>
            <person name="Sharon A."/>
            <person name="Simon A."/>
            <person name="ten Have A."/>
            <person name="Tudzynski B."/>
            <person name="Tudzynski P."/>
            <person name="Wincker P."/>
            <person name="Andrew M."/>
            <person name="Anthouard V."/>
            <person name="Beever R.E."/>
            <person name="Beffa R."/>
            <person name="Benoit I."/>
            <person name="Bouzid O."/>
            <person name="Brault B."/>
            <person name="Chen Z."/>
            <person name="Choquer M."/>
            <person name="Collemare J."/>
            <person name="Cotton P."/>
            <person name="Danchin E.G."/>
            <person name="Da Silva C."/>
            <person name="Gautier A."/>
            <person name="Giraud C."/>
            <person name="Giraud T."/>
            <person name="Gonzalez C."/>
            <person name="Grossetete S."/>
            <person name="Guldener U."/>
            <person name="Henrissat B."/>
            <person name="Howlett B.J."/>
            <person name="Kodira C."/>
            <person name="Kretschmer M."/>
            <person name="Lappartient A."/>
            <person name="Leroch M."/>
            <person name="Levis C."/>
            <person name="Mauceli E."/>
            <person name="Neuveglise C."/>
            <person name="Oeser B."/>
            <person name="Pearson M."/>
            <person name="Poulain J."/>
            <person name="Poussereau N."/>
            <person name="Quesneville H."/>
            <person name="Rascle C."/>
            <person name="Schumacher J."/>
            <person name="Segurens B."/>
            <person name="Sexton A."/>
            <person name="Silva E."/>
            <person name="Sirven C."/>
            <person name="Soanes D.M."/>
            <person name="Talbot N.J."/>
            <person name="Templeton M."/>
            <person name="Yandava C."/>
            <person name="Yarden O."/>
            <person name="Zeng Q."/>
            <person name="Rollins J.A."/>
            <person name="Lebrun M.H."/>
            <person name="Dickman M."/>
        </authorList>
    </citation>
    <scope>NUCLEOTIDE SEQUENCE [LARGE SCALE GENOMIC DNA]</scope>
    <source>
        <strain evidence="2">T4</strain>
    </source>
</reference>
<dbReference type="Proteomes" id="UP000008177">
    <property type="component" value="Unplaced contigs"/>
</dbReference>
<evidence type="ECO:0000313" key="2">
    <source>
        <dbReference type="Proteomes" id="UP000008177"/>
    </source>
</evidence>
<dbReference type="HOGENOM" id="CLU_2291250_0_0_1"/>
<dbReference type="InParanoid" id="G2XTZ0"/>
<gene>
    <name evidence="1" type="ORF">BofuT4_P061700.1</name>
</gene>
<sequence length="101" mass="11508">MVVMLVPSRHGTNGTSWILQEFHDPLQQTLMELLNRDCQTRYGHQHSAIAPGAWATHSIEGLSHVFDYSSKLSRFVRIGMPDRSGKKDLLKIYVRDLSTDL</sequence>
<protein>
    <submittedName>
        <fullName evidence="1">Uncharacterized protein</fullName>
    </submittedName>
</protein>
<dbReference type="AlphaFoldDB" id="G2XTZ0"/>
<proteinExistence type="predicted"/>
<evidence type="ECO:0000313" key="1">
    <source>
        <dbReference type="EMBL" id="CCD43960.1"/>
    </source>
</evidence>